<dbReference type="EMBL" id="JAYMYQ010000009">
    <property type="protein sequence ID" value="KAK7313000.1"/>
    <property type="molecule type" value="Genomic_DNA"/>
</dbReference>
<dbReference type="AlphaFoldDB" id="A0AAN9K838"/>
<feature type="region of interest" description="Disordered" evidence="1">
    <location>
        <begin position="40"/>
        <end position="75"/>
    </location>
</feature>
<sequence>MYSTAGCQIVDPKPVPQLGTRRGALDGCKALDFFAHVVDASNNSRIAGPTPSRSPRHVGDAASGHPSSSTKTSSP</sequence>
<organism evidence="2 3">
    <name type="scientific">Canavalia gladiata</name>
    <name type="common">Sword bean</name>
    <name type="synonym">Dolichos gladiatus</name>
    <dbReference type="NCBI Taxonomy" id="3824"/>
    <lineage>
        <taxon>Eukaryota</taxon>
        <taxon>Viridiplantae</taxon>
        <taxon>Streptophyta</taxon>
        <taxon>Embryophyta</taxon>
        <taxon>Tracheophyta</taxon>
        <taxon>Spermatophyta</taxon>
        <taxon>Magnoliopsida</taxon>
        <taxon>eudicotyledons</taxon>
        <taxon>Gunneridae</taxon>
        <taxon>Pentapetalae</taxon>
        <taxon>rosids</taxon>
        <taxon>fabids</taxon>
        <taxon>Fabales</taxon>
        <taxon>Fabaceae</taxon>
        <taxon>Papilionoideae</taxon>
        <taxon>50 kb inversion clade</taxon>
        <taxon>NPAAA clade</taxon>
        <taxon>indigoferoid/millettioid clade</taxon>
        <taxon>Phaseoleae</taxon>
        <taxon>Canavalia</taxon>
    </lineage>
</organism>
<protein>
    <submittedName>
        <fullName evidence="2">Uncharacterized protein</fullName>
    </submittedName>
</protein>
<comment type="caution">
    <text evidence="2">The sequence shown here is derived from an EMBL/GenBank/DDBJ whole genome shotgun (WGS) entry which is preliminary data.</text>
</comment>
<evidence type="ECO:0000313" key="3">
    <source>
        <dbReference type="Proteomes" id="UP001367508"/>
    </source>
</evidence>
<gene>
    <name evidence="2" type="ORF">VNO77_37317</name>
</gene>
<evidence type="ECO:0000313" key="2">
    <source>
        <dbReference type="EMBL" id="KAK7313000.1"/>
    </source>
</evidence>
<accession>A0AAN9K838</accession>
<name>A0AAN9K838_CANGL</name>
<proteinExistence type="predicted"/>
<feature type="compositionally biased region" description="Low complexity" evidence="1">
    <location>
        <begin position="66"/>
        <end position="75"/>
    </location>
</feature>
<dbReference type="Proteomes" id="UP001367508">
    <property type="component" value="Unassembled WGS sequence"/>
</dbReference>
<keyword evidence="3" id="KW-1185">Reference proteome</keyword>
<evidence type="ECO:0000256" key="1">
    <source>
        <dbReference type="SAM" id="MobiDB-lite"/>
    </source>
</evidence>
<reference evidence="2 3" key="1">
    <citation type="submission" date="2024-01" db="EMBL/GenBank/DDBJ databases">
        <title>The genomes of 5 underutilized Papilionoideae crops provide insights into root nodulation and disease resistanc.</title>
        <authorList>
            <person name="Jiang F."/>
        </authorList>
    </citation>
    <scope>NUCLEOTIDE SEQUENCE [LARGE SCALE GENOMIC DNA]</scope>
    <source>
        <strain evidence="2">LVBAO_FW01</strain>
        <tissue evidence="2">Leaves</tissue>
    </source>
</reference>